<dbReference type="STRING" id="617002.SAMN05660653_00178"/>
<reference evidence="1 2" key="1">
    <citation type="submission" date="2016-10" db="EMBL/GenBank/DDBJ databases">
        <authorList>
            <person name="de Groot N.N."/>
        </authorList>
    </citation>
    <scope>NUCLEOTIDE SEQUENCE [LARGE SCALE GENOMIC DNA]</scope>
    <source>
        <strain evidence="1 2">ASO4-2</strain>
    </source>
</reference>
<sequence length="497" mass="55741">MIWDWIKDFASPGAARREELLAEVATRESTGSMDLAGWLGAFPDPDPVLRKRGDDTGVLADLLGDEQVTMAVQQRKLGTLLKNDYVIRAGSAGAGAEPTDGAERLRKMFLEDLERIDLYNLTSEILDAPYFGYTVAELYWESRGGVLRLKDVVCKPRDWFGFAGRSKVVFRSMEGDREIPEFKFLLARHFPTYENPYGLRLLSRCLWPVAFKRGGVQFWMDFCERYGMPWTLATAPAGMERTQRREMAQDLASMVRDAVAVLPSGADVKLEQAQGKGEVHQAMVRHWDNAISKVLIGQTLTSDLSGVGARAASETHYSVLQDYRAADQRMVSTFFTDLGWIYGEINAPGEYTPVWEYVDPDDLDAEADRAGRLHTAGVRFRKTYFERRFGLSEDEFEMQEAGAVSGLDFAANFSSGVQKRSRQDEVDRLAEAGARKVQPGLDGLAQQLLAIVEQAESPEELELLLMKEFSDFSDDEMTEALRQALVAADLYGRWAAR</sequence>
<dbReference type="InterPro" id="IPR009279">
    <property type="entry name" value="Portal_Mu"/>
</dbReference>
<evidence type="ECO:0000313" key="2">
    <source>
        <dbReference type="Proteomes" id="UP000198771"/>
    </source>
</evidence>
<dbReference type="RefSeq" id="WP_161946140.1">
    <property type="nucleotide sequence ID" value="NZ_FMXO01000001.1"/>
</dbReference>
<accession>A0A1G6A617</accession>
<dbReference type="Pfam" id="PF06074">
    <property type="entry name" value="Portal_Mu"/>
    <property type="match status" value="1"/>
</dbReference>
<dbReference type="OrthoDB" id="9797300at2"/>
<keyword evidence="2" id="KW-1185">Reference proteome</keyword>
<dbReference type="AlphaFoldDB" id="A0A1G6A617"/>
<protein>
    <submittedName>
        <fullName evidence="1">Mu-like prophage protein gp29</fullName>
    </submittedName>
</protein>
<evidence type="ECO:0000313" key="1">
    <source>
        <dbReference type="EMBL" id="SDB03862.1"/>
    </source>
</evidence>
<organism evidence="1 2">
    <name type="scientific">Desulfonatronum thiosulfatophilum</name>
    <dbReference type="NCBI Taxonomy" id="617002"/>
    <lineage>
        <taxon>Bacteria</taxon>
        <taxon>Pseudomonadati</taxon>
        <taxon>Thermodesulfobacteriota</taxon>
        <taxon>Desulfovibrionia</taxon>
        <taxon>Desulfovibrionales</taxon>
        <taxon>Desulfonatronaceae</taxon>
        <taxon>Desulfonatronum</taxon>
    </lineage>
</organism>
<gene>
    <name evidence="1" type="ORF">SAMN05660653_00178</name>
</gene>
<dbReference type="Proteomes" id="UP000198771">
    <property type="component" value="Unassembled WGS sequence"/>
</dbReference>
<proteinExistence type="predicted"/>
<dbReference type="EMBL" id="FMXO01000001">
    <property type="protein sequence ID" value="SDB03862.1"/>
    <property type="molecule type" value="Genomic_DNA"/>
</dbReference>
<name>A0A1G6A617_9BACT</name>